<dbReference type="PANTHER" id="PTHR10366:SF564">
    <property type="entry name" value="STEROL-4-ALPHA-CARBOXYLATE 3-DEHYDROGENASE, DECARBOXYLATING"/>
    <property type="match status" value="1"/>
</dbReference>
<dbReference type="GO" id="GO:0016616">
    <property type="term" value="F:oxidoreductase activity, acting on the CH-OH group of donors, NAD or NADP as acceptor"/>
    <property type="evidence" value="ECO:0007669"/>
    <property type="project" value="TreeGrafter"/>
</dbReference>
<proteinExistence type="inferred from homology"/>
<evidence type="ECO:0000313" key="5">
    <source>
        <dbReference type="Proteomes" id="UP000326565"/>
    </source>
</evidence>
<dbReference type="PANTHER" id="PTHR10366">
    <property type="entry name" value="NAD DEPENDENT EPIMERASE/DEHYDRATASE"/>
    <property type="match status" value="1"/>
</dbReference>
<dbReference type="OrthoDB" id="2735536at2759"/>
<feature type="compositionally biased region" description="Basic and acidic residues" evidence="3">
    <location>
        <begin position="126"/>
        <end position="137"/>
    </location>
</feature>
<name>A0A5N5X979_9EURO</name>
<sequence>MAPLVLITGATGLIGFRVLLDALNKVYNVHFTACSQKKRRKSFDGAFDVILQGVTYVLHVGNPVSVPDFNPVTQLSEPTLKGTANLHASALKVLEVKRIVITLSTGASMPWPPDPPTKFAASSRVHLQDPHPTKVLQ</sequence>
<evidence type="ECO:0008006" key="6">
    <source>
        <dbReference type="Google" id="ProtNLM"/>
    </source>
</evidence>
<dbReference type="Proteomes" id="UP000326565">
    <property type="component" value="Unassembled WGS sequence"/>
</dbReference>
<dbReference type="SUPFAM" id="SSF51735">
    <property type="entry name" value="NAD(P)-binding Rossmann-fold domains"/>
    <property type="match status" value="1"/>
</dbReference>
<comment type="similarity">
    <text evidence="2">Belongs to the NAD(P)-dependent epimerase/dehydratase family. Dihydroflavonol-4-reductase subfamily.</text>
</comment>
<dbReference type="Gene3D" id="3.40.50.720">
    <property type="entry name" value="NAD(P)-binding Rossmann-like Domain"/>
    <property type="match status" value="1"/>
</dbReference>
<evidence type="ECO:0000256" key="2">
    <source>
        <dbReference type="ARBA" id="ARBA00023445"/>
    </source>
</evidence>
<evidence type="ECO:0000256" key="1">
    <source>
        <dbReference type="ARBA" id="ARBA00023002"/>
    </source>
</evidence>
<protein>
    <recommendedName>
        <fullName evidence="6">NAD-dependent epimerase/dehydratase domain-containing protein</fullName>
    </recommendedName>
</protein>
<organism evidence="4 5">
    <name type="scientific">Aspergillus leporis</name>
    <dbReference type="NCBI Taxonomy" id="41062"/>
    <lineage>
        <taxon>Eukaryota</taxon>
        <taxon>Fungi</taxon>
        <taxon>Dikarya</taxon>
        <taxon>Ascomycota</taxon>
        <taxon>Pezizomycotina</taxon>
        <taxon>Eurotiomycetes</taxon>
        <taxon>Eurotiomycetidae</taxon>
        <taxon>Eurotiales</taxon>
        <taxon>Aspergillaceae</taxon>
        <taxon>Aspergillus</taxon>
        <taxon>Aspergillus subgen. Circumdati</taxon>
    </lineage>
</organism>
<dbReference type="InterPro" id="IPR050425">
    <property type="entry name" value="NAD(P)_dehydrat-like"/>
</dbReference>
<gene>
    <name evidence="4" type="ORF">BDV29DRAFT_155002</name>
</gene>
<evidence type="ECO:0000313" key="4">
    <source>
        <dbReference type="EMBL" id="KAB8076074.1"/>
    </source>
</evidence>
<evidence type="ECO:0000256" key="3">
    <source>
        <dbReference type="SAM" id="MobiDB-lite"/>
    </source>
</evidence>
<feature type="region of interest" description="Disordered" evidence="3">
    <location>
        <begin position="112"/>
        <end position="137"/>
    </location>
</feature>
<reference evidence="4 5" key="1">
    <citation type="submission" date="2019-04" db="EMBL/GenBank/DDBJ databases">
        <title>Friends and foes A comparative genomics study of 23 Aspergillus species from section Flavi.</title>
        <authorList>
            <consortium name="DOE Joint Genome Institute"/>
            <person name="Kjaerbolling I."/>
            <person name="Vesth T."/>
            <person name="Frisvad J.C."/>
            <person name="Nybo J.L."/>
            <person name="Theobald S."/>
            <person name="Kildgaard S."/>
            <person name="Isbrandt T."/>
            <person name="Kuo A."/>
            <person name="Sato A."/>
            <person name="Lyhne E.K."/>
            <person name="Kogle M.E."/>
            <person name="Wiebenga A."/>
            <person name="Kun R.S."/>
            <person name="Lubbers R.J."/>
            <person name="Makela M.R."/>
            <person name="Barry K."/>
            <person name="Chovatia M."/>
            <person name="Clum A."/>
            <person name="Daum C."/>
            <person name="Haridas S."/>
            <person name="He G."/>
            <person name="LaButti K."/>
            <person name="Lipzen A."/>
            <person name="Mondo S."/>
            <person name="Riley R."/>
            <person name="Salamov A."/>
            <person name="Simmons B.A."/>
            <person name="Magnuson J.K."/>
            <person name="Henrissat B."/>
            <person name="Mortensen U.H."/>
            <person name="Larsen T.O."/>
            <person name="Devries R.P."/>
            <person name="Grigoriev I.V."/>
            <person name="Machida M."/>
            <person name="Baker S.E."/>
            <person name="Andersen M.R."/>
        </authorList>
    </citation>
    <scope>NUCLEOTIDE SEQUENCE [LARGE SCALE GENOMIC DNA]</scope>
    <source>
        <strain evidence="4 5">CBS 151.66</strain>
    </source>
</reference>
<dbReference type="AlphaFoldDB" id="A0A5N5X979"/>
<accession>A0A5N5X979</accession>
<keyword evidence="5" id="KW-1185">Reference proteome</keyword>
<keyword evidence="1" id="KW-0560">Oxidoreductase</keyword>
<dbReference type="InterPro" id="IPR036291">
    <property type="entry name" value="NAD(P)-bd_dom_sf"/>
</dbReference>
<dbReference type="EMBL" id="ML732185">
    <property type="protein sequence ID" value="KAB8076074.1"/>
    <property type="molecule type" value="Genomic_DNA"/>
</dbReference>